<dbReference type="VEuPathDB" id="MicrosporidiaDB:AAJ76_600012463"/>
<dbReference type="RefSeq" id="XP_024331866.1">
    <property type="nucleotide sequence ID" value="XM_024476081.1"/>
</dbReference>
<reference evidence="1 2" key="1">
    <citation type="journal article" date="2015" name="Environ. Microbiol.">
        <title>Genome analyses suggest the presence of polyploidy and recent human-driven expansions in eight global populations of the honeybee pathogen Nosema ceranae.</title>
        <authorList>
            <person name="Pelin A."/>
            <person name="Selman M."/>
            <person name="Aris-Brosou S."/>
            <person name="Farinelli L."/>
            <person name="Corradi N."/>
        </authorList>
    </citation>
    <scope>NUCLEOTIDE SEQUENCE [LARGE SCALE GENOMIC DNA]</scope>
    <source>
        <strain evidence="1 2">PA08 1199</strain>
    </source>
</reference>
<dbReference type="GeneID" id="36321030"/>
<dbReference type="VEuPathDB" id="MicrosporidiaDB:NCER_101567"/>
<protein>
    <submittedName>
        <fullName evidence="1">Uncharacterized protein</fullName>
    </submittedName>
</protein>
<comment type="caution">
    <text evidence="1">The sequence shown here is derived from an EMBL/GenBank/DDBJ whole genome shotgun (WGS) entry which is preliminary data.</text>
</comment>
<dbReference type="OrthoDB" id="2190375at2759"/>
<proteinExistence type="predicted"/>
<dbReference type="InterPro" id="IPR011990">
    <property type="entry name" value="TPR-like_helical_dom_sf"/>
</dbReference>
<sequence length="253" mass="29412">MENLKNKLLREAKALKTTKKILFFIPVSSPDYESSAEKFREVAQMCHDKQEKINYLLEATKSYLMNPVEYNRYNTYLIYLDIAEIYGEGHEAINFYIKSGDMALSCDKKSLAARSYEKASDLSDDINKKIELMSKIVECYDSKSWENHRIHALKQLAFTLFKNGEYEKAAQNFLLIKSSIYNLCAGICYYLVGVDTDLEVSNEHIEVYEALSKGPEELRKSIEHYLDNYAVEKEVRKIMETVVEKMRPENDIL</sequence>
<accession>A0A0F9ZFE6</accession>
<dbReference type="AlphaFoldDB" id="A0A0F9ZFE6"/>
<evidence type="ECO:0000313" key="2">
    <source>
        <dbReference type="Proteomes" id="UP000034350"/>
    </source>
</evidence>
<dbReference type="EMBL" id="JPQZ01000006">
    <property type="protein sequence ID" value="KKO76124.1"/>
    <property type="molecule type" value="Genomic_DNA"/>
</dbReference>
<dbReference type="SUPFAM" id="SSF48452">
    <property type="entry name" value="TPR-like"/>
    <property type="match status" value="1"/>
</dbReference>
<keyword evidence="2" id="KW-1185">Reference proteome</keyword>
<evidence type="ECO:0000313" key="1">
    <source>
        <dbReference type="EMBL" id="KKO76124.1"/>
    </source>
</evidence>
<dbReference type="Proteomes" id="UP000034350">
    <property type="component" value="Unassembled WGS sequence"/>
</dbReference>
<dbReference type="VEuPathDB" id="MicrosporidiaDB:G9O61_00g018270"/>
<name>A0A0F9ZFE6_9MICR</name>
<organism evidence="1 2">
    <name type="scientific">Vairimorpha ceranae</name>
    <dbReference type="NCBI Taxonomy" id="40302"/>
    <lineage>
        <taxon>Eukaryota</taxon>
        <taxon>Fungi</taxon>
        <taxon>Fungi incertae sedis</taxon>
        <taxon>Microsporidia</taxon>
        <taxon>Nosematidae</taxon>
        <taxon>Vairimorpha</taxon>
    </lineage>
</organism>
<dbReference type="Gene3D" id="1.25.40.10">
    <property type="entry name" value="Tetratricopeptide repeat domain"/>
    <property type="match status" value="1"/>
</dbReference>
<gene>
    <name evidence="1" type="ORF">AAJ76_600012463</name>
</gene>